<evidence type="ECO:0000256" key="1">
    <source>
        <dbReference type="SAM" id="MobiDB-lite"/>
    </source>
</evidence>
<evidence type="ECO:0000259" key="2">
    <source>
        <dbReference type="Pfam" id="PF00350"/>
    </source>
</evidence>
<dbReference type="AlphaFoldDB" id="A0A3M7CMU7"/>
<dbReference type="Pfam" id="PF24564">
    <property type="entry name" value="DUF7605"/>
    <property type="match status" value="1"/>
</dbReference>
<dbReference type="PANTHER" id="PTHR36681:SF3">
    <property type="entry name" value="NUCLEAR GTPASE, GERMINAL CENTER-ASSOCIATED, TANDEM DUPLICATE 3"/>
    <property type="match status" value="1"/>
</dbReference>
<feature type="region of interest" description="Disordered" evidence="1">
    <location>
        <begin position="1"/>
        <end position="96"/>
    </location>
</feature>
<dbReference type="EMBL" id="QWIN01000352">
    <property type="protein sequence ID" value="RMY53304.1"/>
    <property type="molecule type" value="Genomic_DNA"/>
</dbReference>
<dbReference type="Pfam" id="PF00350">
    <property type="entry name" value="Dynamin_N"/>
    <property type="match status" value="1"/>
</dbReference>
<dbReference type="CDD" id="cd00882">
    <property type="entry name" value="Ras_like_GTPase"/>
    <property type="match status" value="1"/>
</dbReference>
<dbReference type="InterPro" id="IPR045063">
    <property type="entry name" value="Dynamin_N"/>
</dbReference>
<feature type="domain" description="DUF7605" evidence="3">
    <location>
        <begin position="673"/>
        <end position="837"/>
    </location>
</feature>
<evidence type="ECO:0000313" key="4">
    <source>
        <dbReference type="EMBL" id="RMY53304.1"/>
    </source>
</evidence>
<dbReference type="Proteomes" id="UP000270230">
    <property type="component" value="Unassembled WGS sequence"/>
</dbReference>
<evidence type="ECO:0000313" key="5">
    <source>
        <dbReference type="Proteomes" id="UP000270230"/>
    </source>
</evidence>
<feature type="compositionally biased region" description="Polar residues" evidence="1">
    <location>
        <begin position="61"/>
        <end position="72"/>
    </location>
</feature>
<sequence>MSKYDLGPSMLGKRKLHQPSRAGNGEDEGLFLTPDPEDDAFGPSSSHSVHGDHSTPGPEQATDSSADHTTASVPEMDDDGHDDGVSYSDWQEQLPSHPAFSSDVEKLAQEALNIVLRLLKILRKRAVDKKALQNMVDSAANAIKQCAGLKKIVAFLGDAGVGKSSTINSLTGFPGLAVAVSAGESVTKVITIFTHELPSQSNNFAAEIRFSDEVTRKLLLSEQLKNYFRYKFEFDDEWDDCQQKEYENAYQTAFKIFRSLFCDKPDFESPRAGREFLENAYNRNDNAALGVMEEWCKTLLAETIEGNEATLHFEADDVDDLNAQLSPYTTEHHDFEVPALCHLINRVTIGARQSRILQYVTLADLPGTSDVNQVRAALGHEFLQQCDAVLVFEPMARCVDHPSAERNIATNAERFGTNMALVATRSDDNVDDALAQNMHKKGQSIGDYFLIGSQIKQLDTQLMQIKREIEKRRTPKRQKNTGGIFAGLTLEELRLQRSELIEERQRQKNEQFKLLVDARNTHTTRLLQQDKRRFMPPDVCLTVHCVSNTHYIAHLLDTEPDGTLLDVEATGIPALRAWLLGIAAPSLLLAIEERIGKCSTFVHGLAMWAQSTPKERKAGVLEVARAPGVSWPEITKTALRSIETTTDTSLLSSLQIKFSATVEAALGYHNKLQSTWHPSTLRAFFLKRGKHSTKLQPLPTCWNEKFVEFQTKELLNPNWATMKERVHEELEAMIGILIDELHDVPKKLDKAEFMMAAQMDNISGAITQHVGRVRRAQTLHLETFDKELGNIKQNVSFDEPGAYFGQAMRPMYEDCSNMRGTGCTRRMMNELADHLSGKARRTSPFTAMNDSLRSNLSRASNCAVSHLQSDVTEILRQHVQRFEAALEVENETPQEQDARQTIMPAVANALAEMERIDKDLKALKEASNV</sequence>
<dbReference type="InterPro" id="IPR027417">
    <property type="entry name" value="P-loop_NTPase"/>
</dbReference>
<dbReference type="OrthoDB" id="3598281at2759"/>
<dbReference type="Gene3D" id="3.40.50.300">
    <property type="entry name" value="P-loop containing nucleotide triphosphate hydrolases"/>
    <property type="match status" value="1"/>
</dbReference>
<name>A0A3M7CMU7_HORWE</name>
<reference evidence="4 5" key="1">
    <citation type="journal article" date="2018" name="BMC Genomics">
        <title>Genomic evidence for intraspecific hybridization in a clonal and extremely halotolerant yeast.</title>
        <authorList>
            <person name="Gostincar C."/>
            <person name="Stajich J.E."/>
            <person name="Zupancic J."/>
            <person name="Zalar P."/>
            <person name="Gunde-Cimerman N."/>
        </authorList>
    </citation>
    <scope>NUCLEOTIDE SEQUENCE [LARGE SCALE GENOMIC DNA]</scope>
    <source>
        <strain evidence="4 5">EXF-151</strain>
    </source>
</reference>
<accession>A0A3M7CMU7</accession>
<proteinExistence type="predicted"/>
<feature type="domain" description="Dynamin N-terminal" evidence="2">
    <location>
        <begin position="153"/>
        <end position="423"/>
    </location>
</feature>
<evidence type="ECO:0000259" key="3">
    <source>
        <dbReference type="Pfam" id="PF24564"/>
    </source>
</evidence>
<dbReference type="VEuPathDB" id="FungiDB:BTJ68_12228"/>
<dbReference type="InterPro" id="IPR056024">
    <property type="entry name" value="DUF7605"/>
</dbReference>
<comment type="caution">
    <text evidence="4">The sequence shown here is derived from an EMBL/GenBank/DDBJ whole genome shotgun (WGS) entry which is preliminary data.</text>
</comment>
<feature type="compositionally biased region" description="Acidic residues" evidence="1">
    <location>
        <begin position="25"/>
        <end position="40"/>
    </location>
</feature>
<gene>
    <name evidence="4" type="ORF">D0865_05321</name>
</gene>
<organism evidence="4 5">
    <name type="scientific">Hortaea werneckii</name>
    <name type="common">Black yeast</name>
    <name type="synonym">Cladosporium werneckii</name>
    <dbReference type="NCBI Taxonomy" id="91943"/>
    <lineage>
        <taxon>Eukaryota</taxon>
        <taxon>Fungi</taxon>
        <taxon>Dikarya</taxon>
        <taxon>Ascomycota</taxon>
        <taxon>Pezizomycotina</taxon>
        <taxon>Dothideomycetes</taxon>
        <taxon>Dothideomycetidae</taxon>
        <taxon>Mycosphaerellales</taxon>
        <taxon>Teratosphaeriaceae</taxon>
        <taxon>Hortaea</taxon>
    </lineage>
</organism>
<evidence type="ECO:0008006" key="6">
    <source>
        <dbReference type="Google" id="ProtNLM"/>
    </source>
</evidence>
<dbReference type="PANTHER" id="PTHR36681">
    <property type="entry name" value="NUCLEAR GTPASE, GERMINAL CENTER-ASSOCIATED, TANDEM DUPLICATE 3"/>
    <property type="match status" value="1"/>
</dbReference>
<dbReference type="SUPFAM" id="SSF52540">
    <property type="entry name" value="P-loop containing nucleoside triphosphate hydrolases"/>
    <property type="match status" value="1"/>
</dbReference>
<protein>
    <recommendedName>
        <fullName evidence="6">G domain-containing protein</fullName>
    </recommendedName>
</protein>